<dbReference type="EMBL" id="JAKELL010000015">
    <property type="protein sequence ID" value="KAH8994212.1"/>
    <property type="molecule type" value="Genomic_DNA"/>
</dbReference>
<reference evidence="5" key="1">
    <citation type="submission" date="2022-01" db="EMBL/GenBank/DDBJ databases">
        <title>Comparative genomics reveals a dynamic genome evolution in the ectomycorrhizal milk-cap (Lactarius) mushrooms.</title>
        <authorList>
            <consortium name="DOE Joint Genome Institute"/>
            <person name="Lebreton A."/>
            <person name="Tang N."/>
            <person name="Kuo A."/>
            <person name="LaButti K."/>
            <person name="Drula E."/>
            <person name="Barry K."/>
            <person name="Clum A."/>
            <person name="Lipzen A."/>
            <person name="Mousain D."/>
            <person name="Ng V."/>
            <person name="Wang R."/>
            <person name="Wang X."/>
            <person name="Dai Y."/>
            <person name="Henrissat B."/>
            <person name="Grigoriev I.V."/>
            <person name="Guerin-Laguette A."/>
            <person name="Yu F."/>
            <person name="Martin F.M."/>
        </authorList>
    </citation>
    <scope>NUCLEOTIDE SEQUENCE</scope>
    <source>
        <strain evidence="5">QP</strain>
    </source>
</reference>
<comment type="caution">
    <text evidence="5">The sequence shown here is derived from an EMBL/GenBank/DDBJ whole genome shotgun (WGS) entry which is preliminary data.</text>
</comment>
<feature type="region of interest" description="Disordered" evidence="2">
    <location>
        <begin position="17"/>
        <end position="62"/>
    </location>
</feature>
<keyword evidence="6" id="KW-1185">Reference proteome</keyword>
<gene>
    <name evidence="5" type="ORF">EDB92DRAFT_1944098</name>
</gene>
<feature type="coiled-coil region" evidence="1">
    <location>
        <begin position="520"/>
        <end position="547"/>
    </location>
</feature>
<evidence type="ECO:0000259" key="4">
    <source>
        <dbReference type="Pfam" id="PF20153"/>
    </source>
</evidence>
<keyword evidence="1" id="KW-0175">Coiled coil</keyword>
<evidence type="ECO:0000256" key="2">
    <source>
        <dbReference type="SAM" id="MobiDB-lite"/>
    </source>
</evidence>
<dbReference type="InterPro" id="IPR045338">
    <property type="entry name" value="DUF6535"/>
</dbReference>
<sequence>MESTCWVASYKETRCERDPKQGEQLPFGGLREEVRSETHERGSNFNPGGRETNNSSEGERKDFDDGANALWSLYNKEAQTHDEAFLQGMLADMSGIPTFAGLLAVIITSFLVDSLKNLQPDPAQQSPVPSIPPPPYPAFHPSKTDVAVNSLWLVGLGFSLVAALSATHVQECVRSYLRDFQQCDHPLKRARFRQFFFDNIGNVQSEAEKTTSTIRMSLVLLFLGLFISIFDVNATIRAITFTLPISLFTSIASFFPRNNILTFLTSMKVRVVMPVMPETDERKARDVRATRWLVNRTAANAEMEPLLLTIPGSFNTEWGKDVWREVSTQAHTSEPLTGHPPAGRQVSPSPPPPEGVAADKISQSVKYLFDTCNHHSYFENGEARHRRMRLCVEATSSLVCLIDYRLDGFGEIGKLLSEIGHIENISQLLTTSSDTSFVVRWICLSLVDIQRTLGRNRLKVLAGHAVNGLEHFQSEHGQPDETRREGAQRIDECLKAAWERVEDLRRAFEPWTPNEDPEAVQQILRTHEQLISDLERLESEADGMADVDQQISVYQDAMDECYSQVDVATSWCIIRRASPILPDKQYLRYRHK</sequence>
<keyword evidence="3" id="KW-0812">Transmembrane</keyword>
<proteinExistence type="predicted"/>
<feature type="compositionally biased region" description="Basic and acidic residues" evidence="2">
    <location>
        <begin position="30"/>
        <end position="42"/>
    </location>
</feature>
<protein>
    <recommendedName>
        <fullName evidence="4">DUF6535 domain-containing protein</fullName>
    </recommendedName>
</protein>
<keyword evidence="3" id="KW-1133">Transmembrane helix</keyword>
<feature type="domain" description="DUF6535" evidence="4">
    <location>
        <begin position="71"/>
        <end position="230"/>
    </location>
</feature>
<accession>A0AAD4LIQ1</accession>
<feature type="region of interest" description="Disordered" evidence="2">
    <location>
        <begin position="329"/>
        <end position="357"/>
    </location>
</feature>
<dbReference type="Proteomes" id="UP001201163">
    <property type="component" value="Unassembled WGS sequence"/>
</dbReference>
<evidence type="ECO:0000256" key="1">
    <source>
        <dbReference type="SAM" id="Coils"/>
    </source>
</evidence>
<evidence type="ECO:0000256" key="3">
    <source>
        <dbReference type="SAM" id="Phobius"/>
    </source>
</evidence>
<feature type="compositionally biased region" description="Polar residues" evidence="2">
    <location>
        <begin position="43"/>
        <end position="56"/>
    </location>
</feature>
<evidence type="ECO:0000313" key="6">
    <source>
        <dbReference type="Proteomes" id="UP001201163"/>
    </source>
</evidence>
<feature type="transmembrane region" description="Helical" evidence="3">
    <location>
        <begin position="95"/>
        <end position="112"/>
    </location>
</feature>
<dbReference type="Pfam" id="PF20153">
    <property type="entry name" value="DUF6535"/>
    <property type="match status" value="1"/>
</dbReference>
<keyword evidence="3" id="KW-0472">Membrane</keyword>
<dbReference type="AlphaFoldDB" id="A0AAD4LIQ1"/>
<feature type="transmembrane region" description="Helical" evidence="3">
    <location>
        <begin position="213"/>
        <end position="230"/>
    </location>
</feature>
<name>A0AAD4LIQ1_9AGAM</name>
<organism evidence="5 6">
    <name type="scientific">Lactarius akahatsu</name>
    <dbReference type="NCBI Taxonomy" id="416441"/>
    <lineage>
        <taxon>Eukaryota</taxon>
        <taxon>Fungi</taxon>
        <taxon>Dikarya</taxon>
        <taxon>Basidiomycota</taxon>
        <taxon>Agaricomycotina</taxon>
        <taxon>Agaricomycetes</taxon>
        <taxon>Russulales</taxon>
        <taxon>Russulaceae</taxon>
        <taxon>Lactarius</taxon>
    </lineage>
</organism>
<evidence type="ECO:0000313" key="5">
    <source>
        <dbReference type="EMBL" id="KAH8994212.1"/>
    </source>
</evidence>
<feature type="transmembrane region" description="Helical" evidence="3">
    <location>
        <begin position="151"/>
        <end position="169"/>
    </location>
</feature>